<keyword evidence="5" id="KW-1185">Reference proteome</keyword>
<dbReference type="PANTHER" id="PTHR19375">
    <property type="entry name" value="HEAT SHOCK PROTEIN 70KDA"/>
    <property type="match status" value="1"/>
</dbReference>
<dbReference type="InterPro" id="IPR029047">
    <property type="entry name" value="HSP70_peptide-bd_sf"/>
</dbReference>
<protein>
    <submittedName>
        <fullName evidence="4">Hsp70 family protein</fullName>
    </submittedName>
</protein>
<comment type="similarity">
    <text evidence="1">Belongs to the heat shock protein 70 family.</text>
</comment>
<dbReference type="Gene3D" id="3.30.420.40">
    <property type="match status" value="2"/>
</dbReference>
<evidence type="ECO:0000256" key="2">
    <source>
        <dbReference type="ARBA" id="ARBA00022741"/>
    </source>
</evidence>
<keyword evidence="3" id="KW-0067">ATP-binding</keyword>
<keyword evidence="2" id="KW-0547">Nucleotide-binding</keyword>
<sequence>MSSTIDFAIDLGTTNSAIARSTHDGVEVFKNPLDLKQTLPSVVGFRRNRIIVGDKARELLGKDPENVFGGFKRKMGTTETFFVGNLSETKTPVELSAYVLRELKTFIHTGEEVASVVITIPASFDTIQSNATKKAGYEAGFEEVVLLQEPIAACLAFANKGDRAEKAGKWLVYDLGGGTFDVAIASINEQELKIVDHRGDNFLGGLDFDHRLVTDVFLKEIFRNPALAYLKKEYEERTLDFRRLYQVLLLKAEEAKKQLSVKEAVDVELEINDEDGIEEEVVITVTRDQFNECIREKLSYTLNLVEELLADNELEPSDIRQVILVGGSTYIPLVQELLQTRLKTEVNTSVDPTTAVAAGAAQYAAGKPKKVKATQEKEVSNSDQEIKARVSYPKSSMDGEEVLLLDFESNVEGYFYRIRREDGGFDTGIRNAKQKVREFLTLAPDRLNNFKVEVLNVQNVPVANNIPLIGILHGKFSIDGQPLPHDICLEVDDLEEKRTKLEVVFPKNSILPLNKTIYREVSKTIYRDGEEKLIVNVLEGDRYALPETNQTIGIIEIDPAKLDMDLVKGSDLEIRMEITESRDLHISVYLNQTDQEFDHLFNSSEKYVSTTRLEEELSLLIHKIRKDLKEKEGKEDFETAATLREYLAEAMAVEEEVALMKNTLSGDEKYHICERKRRVAQKYDQLGKHARLTKARIEYYQLKEGVETQVEESDDKTIKLRFKEIADRENEVMKGQSVYMVESHVKKLKSLNNELYINSDEGIIDLYYRVSVMDNSSFTDKKLAANFKEQGQKALERQNYKELKVIVFNLLHLLPAKKESSVWKNFKGTGIG</sequence>
<dbReference type="PROSITE" id="PS01036">
    <property type="entry name" value="HSP70_3"/>
    <property type="match status" value="1"/>
</dbReference>
<dbReference type="PROSITE" id="PS00297">
    <property type="entry name" value="HSP70_1"/>
    <property type="match status" value="1"/>
</dbReference>
<dbReference type="Gene3D" id="2.60.34.10">
    <property type="entry name" value="Substrate Binding Domain Of DNAk, Chain A, domain 1"/>
    <property type="match status" value="1"/>
</dbReference>
<name>A0ABW9RYG3_9BACT</name>
<dbReference type="Pfam" id="PF00012">
    <property type="entry name" value="HSP70"/>
    <property type="match status" value="1"/>
</dbReference>
<dbReference type="SUPFAM" id="SSF100920">
    <property type="entry name" value="Heat shock protein 70kD (HSP70), peptide-binding domain"/>
    <property type="match status" value="1"/>
</dbReference>
<dbReference type="Gene3D" id="3.90.640.10">
    <property type="entry name" value="Actin, Chain A, domain 4"/>
    <property type="match status" value="1"/>
</dbReference>
<organism evidence="4 5">
    <name type="scientific">Fulvivirga kasyanovii</name>
    <dbReference type="NCBI Taxonomy" id="396812"/>
    <lineage>
        <taxon>Bacteria</taxon>
        <taxon>Pseudomonadati</taxon>
        <taxon>Bacteroidota</taxon>
        <taxon>Cytophagia</taxon>
        <taxon>Cytophagales</taxon>
        <taxon>Fulvivirgaceae</taxon>
        <taxon>Fulvivirga</taxon>
    </lineage>
</organism>
<evidence type="ECO:0000313" key="4">
    <source>
        <dbReference type="EMBL" id="MTI28324.1"/>
    </source>
</evidence>
<comment type="caution">
    <text evidence="4">The sequence shown here is derived from an EMBL/GenBank/DDBJ whole genome shotgun (WGS) entry which is preliminary data.</text>
</comment>
<dbReference type="InterPro" id="IPR013126">
    <property type="entry name" value="Hsp_70_fam"/>
</dbReference>
<proteinExistence type="inferred from homology"/>
<evidence type="ECO:0000256" key="1">
    <source>
        <dbReference type="ARBA" id="ARBA00007381"/>
    </source>
</evidence>
<dbReference type="PRINTS" id="PR00301">
    <property type="entry name" value="HEATSHOCK70"/>
</dbReference>
<dbReference type="InterPro" id="IPR043129">
    <property type="entry name" value="ATPase_NBD"/>
</dbReference>
<dbReference type="InterPro" id="IPR018181">
    <property type="entry name" value="Heat_shock_70_CS"/>
</dbReference>
<gene>
    <name evidence="4" type="ORF">E1163_25430</name>
</gene>
<dbReference type="RefSeq" id="WP_155175737.1">
    <property type="nucleotide sequence ID" value="NZ_BAAAFL010000027.1"/>
</dbReference>
<evidence type="ECO:0000313" key="5">
    <source>
        <dbReference type="Proteomes" id="UP000798808"/>
    </source>
</evidence>
<accession>A0ABW9RYG3</accession>
<evidence type="ECO:0000256" key="3">
    <source>
        <dbReference type="ARBA" id="ARBA00022840"/>
    </source>
</evidence>
<dbReference type="Proteomes" id="UP000798808">
    <property type="component" value="Unassembled WGS sequence"/>
</dbReference>
<dbReference type="EMBL" id="SMLW01000660">
    <property type="protein sequence ID" value="MTI28324.1"/>
    <property type="molecule type" value="Genomic_DNA"/>
</dbReference>
<dbReference type="CDD" id="cd24029">
    <property type="entry name" value="ASKHA_NBD_HSP70_DnaK_HscA_HscC"/>
    <property type="match status" value="1"/>
</dbReference>
<dbReference type="SUPFAM" id="SSF53067">
    <property type="entry name" value="Actin-like ATPase domain"/>
    <property type="match status" value="2"/>
</dbReference>
<reference evidence="4 5" key="1">
    <citation type="submission" date="2019-02" db="EMBL/GenBank/DDBJ databases">
        <authorList>
            <person name="Goldberg S.R."/>
            <person name="Haltli B.A."/>
            <person name="Correa H."/>
            <person name="Russell K.G."/>
        </authorList>
    </citation>
    <scope>NUCLEOTIDE SEQUENCE [LARGE SCALE GENOMIC DNA]</scope>
    <source>
        <strain evidence="4 5">JCM 16186</strain>
    </source>
</reference>